<gene>
    <name evidence="1" type="ORF">LEMA_uP013860.1</name>
</gene>
<evidence type="ECO:0000313" key="2">
    <source>
        <dbReference type="Proteomes" id="UP000002668"/>
    </source>
</evidence>
<dbReference type="InParanoid" id="E5A9B5"/>
<dbReference type="Proteomes" id="UP000002668">
    <property type="component" value="Genome"/>
</dbReference>
<reference evidence="2" key="1">
    <citation type="journal article" date="2011" name="Nat. Commun.">
        <title>Effector diversification within compartments of the Leptosphaeria maculans genome affected by Repeat-Induced Point mutations.</title>
        <authorList>
            <person name="Rouxel T."/>
            <person name="Grandaubert J."/>
            <person name="Hane J.K."/>
            <person name="Hoede C."/>
            <person name="van de Wouw A.P."/>
            <person name="Couloux A."/>
            <person name="Dominguez V."/>
            <person name="Anthouard V."/>
            <person name="Bally P."/>
            <person name="Bourras S."/>
            <person name="Cozijnsen A.J."/>
            <person name="Ciuffetti L.M."/>
            <person name="Degrave A."/>
            <person name="Dilmaghani A."/>
            <person name="Duret L."/>
            <person name="Fudal I."/>
            <person name="Goodwin S.B."/>
            <person name="Gout L."/>
            <person name="Glaser N."/>
            <person name="Linglin J."/>
            <person name="Kema G.H.J."/>
            <person name="Lapalu N."/>
            <person name="Lawrence C.B."/>
            <person name="May K."/>
            <person name="Meyer M."/>
            <person name="Ollivier B."/>
            <person name="Poulain J."/>
            <person name="Schoch C.L."/>
            <person name="Simon A."/>
            <person name="Spatafora J.W."/>
            <person name="Stachowiak A."/>
            <person name="Turgeon B.G."/>
            <person name="Tyler B.M."/>
            <person name="Vincent D."/>
            <person name="Weissenbach J."/>
            <person name="Amselem J."/>
            <person name="Quesneville H."/>
            <person name="Oliver R.P."/>
            <person name="Wincker P."/>
            <person name="Balesdent M.-H."/>
            <person name="Howlett B.J."/>
        </authorList>
    </citation>
    <scope>NUCLEOTIDE SEQUENCE [LARGE SCALE GENOMIC DNA]</scope>
    <source>
        <strain evidence="2">JN3 / isolate v23.1.3 / race Av1-4-5-6-7-8</strain>
    </source>
</reference>
<accession>E5A9B5</accession>
<dbReference type="VEuPathDB" id="FungiDB:LEMA_uP013860.1"/>
<dbReference type="AlphaFoldDB" id="E5A9B5"/>
<evidence type="ECO:0000313" key="1">
    <source>
        <dbReference type="EMBL" id="CBY00256.1"/>
    </source>
</evidence>
<sequence>MLSKAYDFPRTKSCNLGTGARNDGLLTSTFGIELSAVIVS</sequence>
<organism evidence="2">
    <name type="scientific">Leptosphaeria maculans (strain JN3 / isolate v23.1.3 / race Av1-4-5-6-7-8)</name>
    <name type="common">Blackleg fungus</name>
    <name type="synonym">Phoma lingam</name>
    <dbReference type="NCBI Taxonomy" id="985895"/>
    <lineage>
        <taxon>Eukaryota</taxon>
        <taxon>Fungi</taxon>
        <taxon>Dikarya</taxon>
        <taxon>Ascomycota</taxon>
        <taxon>Pezizomycotina</taxon>
        <taxon>Dothideomycetes</taxon>
        <taxon>Pleosporomycetidae</taxon>
        <taxon>Pleosporales</taxon>
        <taxon>Pleosporineae</taxon>
        <taxon>Leptosphaeriaceae</taxon>
        <taxon>Plenodomus</taxon>
        <taxon>Plenodomus lingam/Leptosphaeria maculans species complex</taxon>
    </lineage>
</organism>
<proteinExistence type="predicted"/>
<keyword evidence="2" id="KW-1185">Reference proteome</keyword>
<protein>
    <submittedName>
        <fullName evidence="1">Predicted protein</fullName>
    </submittedName>
</protein>
<dbReference type="HOGENOM" id="CLU_3299541_0_0_1"/>
<dbReference type="EMBL" id="FP929138">
    <property type="protein sequence ID" value="CBY00256.1"/>
    <property type="molecule type" value="Genomic_DNA"/>
</dbReference>
<name>E5A9B5_LEPMJ</name>